<dbReference type="NCBIfam" id="NF003023">
    <property type="entry name" value="PRK03892.1"/>
    <property type="match status" value="1"/>
</dbReference>
<dbReference type="SUPFAM" id="SSF89550">
    <property type="entry name" value="PHP domain-like"/>
    <property type="match status" value="1"/>
</dbReference>
<dbReference type="GO" id="GO:0001682">
    <property type="term" value="P:tRNA 5'-leader removal"/>
    <property type="evidence" value="ECO:0007669"/>
    <property type="project" value="UniProtKB-UniRule"/>
</dbReference>
<dbReference type="GeneID" id="7017800"/>
<comment type="catalytic activity">
    <reaction evidence="6">
        <text>Endonucleolytic cleavage of RNA, removing 5'-extranucleotides from tRNA precursor.</text>
        <dbReference type="EC" id="3.1.26.5"/>
    </reaction>
</comment>
<evidence type="ECO:0000256" key="5">
    <source>
        <dbReference type="ARBA" id="ARBA00022801"/>
    </source>
</evidence>
<name>B6YSU4_THEON</name>
<keyword evidence="4 6" id="KW-0255">Endonuclease</keyword>
<keyword evidence="5 6" id="KW-0378">Hydrolase</keyword>
<accession>B6YSU4</accession>
<comment type="function">
    <text evidence="6">Part of ribonuclease P, a protein complex that generates mature tRNA molecules by cleaving their 5'-ends.</text>
</comment>
<dbReference type="GO" id="GO:0030677">
    <property type="term" value="C:ribonuclease P complex"/>
    <property type="evidence" value="ECO:0007669"/>
    <property type="project" value="UniProtKB-UniRule"/>
</dbReference>
<reference evidence="7 8" key="1">
    <citation type="journal article" date="2008" name="J. Bacteriol.">
        <title>The complete genome sequence of Thermococcus onnurineus NA1 reveals a mixed heterotrophic and carboxydotrophic metabolism.</title>
        <authorList>
            <person name="Lee H.S."/>
            <person name="Kang S.G."/>
            <person name="Bae S.S."/>
            <person name="Lim J.K."/>
            <person name="Cho Y."/>
            <person name="Kim Y.J."/>
            <person name="Jeon J.H."/>
            <person name="Cha S.S."/>
            <person name="Kwon K.K."/>
            <person name="Kim H.T."/>
            <person name="Park C.J."/>
            <person name="Lee H.W."/>
            <person name="Kim S.I."/>
            <person name="Chun J."/>
            <person name="Colwell R.R."/>
            <person name="Kim S.J."/>
            <person name="Lee J.H."/>
        </authorList>
    </citation>
    <scope>NUCLEOTIDE SEQUENCE [LARGE SCALE GENOMIC DNA]</scope>
    <source>
        <strain evidence="7 8">NA1</strain>
    </source>
</reference>
<dbReference type="GO" id="GO:0004526">
    <property type="term" value="F:ribonuclease P activity"/>
    <property type="evidence" value="ECO:0007669"/>
    <property type="project" value="UniProtKB-UniRule"/>
</dbReference>
<dbReference type="InterPro" id="IPR023539">
    <property type="entry name" value="RNase_P_comp-3_arc"/>
</dbReference>
<evidence type="ECO:0000256" key="6">
    <source>
        <dbReference type="HAMAP-Rule" id="MF_00756"/>
    </source>
</evidence>
<dbReference type="PATRIC" id="fig|523850.10.peg.146"/>
<comment type="similarity">
    <text evidence="6">Belongs to the eukaryotic/archaeal RNase P protein component 3 family.</text>
</comment>
<dbReference type="STRING" id="523850.TON_0146"/>
<evidence type="ECO:0000256" key="4">
    <source>
        <dbReference type="ARBA" id="ARBA00022759"/>
    </source>
</evidence>
<dbReference type="KEGG" id="ton:TON_0146"/>
<keyword evidence="1 6" id="KW-0963">Cytoplasm</keyword>
<dbReference type="EMBL" id="CP000855">
    <property type="protein sequence ID" value="ACJ15631.1"/>
    <property type="molecule type" value="Genomic_DNA"/>
</dbReference>
<sequence>MTPKPEEASFSREHWVEMDVRSEDAYKLASGWFDEVVFTKRLVLEKSLDFDALKAEIKELKERYGKVALLIVTKKPSLIREVKSRNLKVLLYVQGGDMRINRFALEAGVDALISPWLGRKDPGFDHVLARIAAKRDVAIGFSLSPLLSASPYERAHTLRFMMKVWQLVNKYDVPRFLTSSAENRWEVRGPRDLMSLGIALGMEIPQAKASLNFYPRMILGRKS</sequence>
<dbReference type="AlphaFoldDB" id="B6YSU4"/>
<comment type="subcellular location">
    <subcellularLocation>
        <location evidence="6">Cytoplasm</location>
    </subcellularLocation>
</comment>
<evidence type="ECO:0000256" key="1">
    <source>
        <dbReference type="ARBA" id="ARBA00022490"/>
    </source>
</evidence>
<comment type="subunit">
    <text evidence="6">Consists of a catalytic RNA component and at least 4-5 protein subunits.</text>
</comment>
<dbReference type="InterPro" id="IPR002738">
    <property type="entry name" value="RNase_P_p30"/>
</dbReference>
<gene>
    <name evidence="6" type="primary">rnp3</name>
    <name evidence="7" type="ordered locus">TON_0146</name>
</gene>
<evidence type="ECO:0000313" key="8">
    <source>
        <dbReference type="Proteomes" id="UP000002727"/>
    </source>
</evidence>
<dbReference type="RefSeq" id="WP_012571104.1">
    <property type="nucleotide sequence ID" value="NC_011529.1"/>
</dbReference>
<dbReference type="HOGENOM" id="CLU_1302679_0_0_2"/>
<dbReference type="HAMAP" id="MF_00756">
    <property type="entry name" value="RNase_P_3"/>
    <property type="match status" value="1"/>
</dbReference>
<keyword evidence="2 6" id="KW-0819">tRNA processing</keyword>
<organism evidence="7 8">
    <name type="scientific">Thermococcus onnurineus (strain NA1)</name>
    <dbReference type="NCBI Taxonomy" id="523850"/>
    <lineage>
        <taxon>Archaea</taxon>
        <taxon>Methanobacteriati</taxon>
        <taxon>Methanobacteriota</taxon>
        <taxon>Thermococci</taxon>
        <taxon>Thermococcales</taxon>
        <taxon>Thermococcaceae</taxon>
        <taxon>Thermococcus</taxon>
    </lineage>
</organism>
<protein>
    <recommendedName>
        <fullName evidence="6">Ribonuclease P protein component 3</fullName>
        <shortName evidence="6">RNase P component 3</shortName>
        <ecNumber evidence="6">3.1.26.5</ecNumber>
    </recommendedName>
    <alternativeName>
        <fullName evidence="6">Rpp30</fullName>
    </alternativeName>
</protein>
<dbReference type="InterPro" id="IPR016195">
    <property type="entry name" value="Pol/histidinol_Pase-like"/>
</dbReference>
<dbReference type="GO" id="GO:0005737">
    <property type="term" value="C:cytoplasm"/>
    <property type="evidence" value="ECO:0007669"/>
    <property type="project" value="UniProtKB-SubCell"/>
</dbReference>
<dbReference type="Proteomes" id="UP000002727">
    <property type="component" value="Chromosome"/>
</dbReference>
<dbReference type="EC" id="3.1.26.5" evidence="6"/>
<dbReference type="eggNOG" id="arCOG00307">
    <property type="taxonomic scope" value="Archaea"/>
</dbReference>
<proteinExistence type="inferred from homology"/>
<evidence type="ECO:0000313" key="7">
    <source>
        <dbReference type="EMBL" id="ACJ15631.1"/>
    </source>
</evidence>
<keyword evidence="3 6" id="KW-0540">Nuclease</keyword>
<dbReference type="Gene3D" id="3.20.20.140">
    <property type="entry name" value="Metal-dependent hydrolases"/>
    <property type="match status" value="1"/>
</dbReference>
<dbReference type="OrthoDB" id="85765at2157"/>
<evidence type="ECO:0000256" key="2">
    <source>
        <dbReference type="ARBA" id="ARBA00022694"/>
    </source>
</evidence>
<evidence type="ECO:0000256" key="3">
    <source>
        <dbReference type="ARBA" id="ARBA00022722"/>
    </source>
</evidence>
<keyword evidence="8" id="KW-1185">Reference proteome</keyword>
<dbReference type="Pfam" id="PF01876">
    <property type="entry name" value="RNase_P_p30"/>
    <property type="match status" value="1"/>
</dbReference>